<dbReference type="NCBIfam" id="NF033558">
    <property type="entry name" value="transpos_IS1"/>
    <property type="match status" value="1"/>
</dbReference>
<dbReference type="PANTHER" id="PTHR33293">
    <property type="entry name" value="INSERTION ELEMENT IS1 1 PROTEIN INSB-RELATED"/>
    <property type="match status" value="1"/>
</dbReference>
<comment type="function">
    <text evidence="1">Absolutely required for transposition of IS1.</text>
</comment>
<dbReference type="Pfam" id="PF03400">
    <property type="entry name" value="DDE_Tnp_IS1"/>
    <property type="match status" value="1"/>
</dbReference>
<sequence>MPACPQCQSSHTVKNGRIHNGKQRFKCKACGRQFIEHPTQKRVTPEQIALIDRLLLERLSQAAIARVAQVSESWLESYVAVEAGRISRQAQVRPKKKSRLILQLDELWSFVGSKKQKVWIWLALDAVTREVIGMVMGNRSAQLAQKLWESLPGVYRQCAVCYTDFWEAYRSVIPRKRHRPVGKETGLTNYVERLNNTLRQRISRLVRRTLSFSKSLVNHEAAIWRFIHHYNASLPVAS</sequence>
<dbReference type="EMBL" id="JAZAQF010000025">
    <property type="protein sequence ID" value="MFG3816902.1"/>
    <property type="molecule type" value="Genomic_DNA"/>
</dbReference>
<evidence type="ECO:0000256" key="4">
    <source>
        <dbReference type="ARBA" id="ARBA00023172"/>
    </source>
</evidence>
<comment type="caution">
    <text evidence="5">The sequence shown here is derived from an EMBL/GenBank/DDBJ whole genome shotgun (WGS) entry which is preliminary data.</text>
</comment>
<keyword evidence="6" id="KW-1185">Reference proteome</keyword>
<dbReference type="InterPro" id="IPR012337">
    <property type="entry name" value="RNaseH-like_sf"/>
</dbReference>
<dbReference type="InterPro" id="IPR051354">
    <property type="entry name" value="Transposase_27_IS1"/>
</dbReference>
<keyword evidence="4" id="KW-0233">DNA recombination</keyword>
<evidence type="ECO:0000313" key="6">
    <source>
        <dbReference type="Proteomes" id="UP001604335"/>
    </source>
</evidence>
<dbReference type="Proteomes" id="UP001604335">
    <property type="component" value="Unassembled WGS sequence"/>
</dbReference>
<name>A0ABW7C833_9CYAN</name>
<comment type="similarity">
    <text evidence="2">Belongs to the transposase 27 family.</text>
</comment>
<protein>
    <submittedName>
        <fullName evidence="5">IS1 family transposase</fullName>
    </submittedName>
</protein>
<dbReference type="SUPFAM" id="SSF53098">
    <property type="entry name" value="Ribonuclease H-like"/>
    <property type="match status" value="1"/>
</dbReference>
<organism evidence="5 6">
    <name type="scientific">Limnothrix redekei LRLZ20PSL1</name>
    <dbReference type="NCBI Taxonomy" id="3112953"/>
    <lineage>
        <taxon>Bacteria</taxon>
        <taxon>Bacillati</taxon>
        <taxon>Cyanobacteriota</taxon>
        <taxon>Cyanophyceae</taxon>
        <taxon>Pseudanabaenales</taxon>
        <taxon>Pseudanabaenaceae</taxon>
        <taxon>Limnothrix</taxon>
    </lineage>
</organism>
<proteinExistence type="inferred from homology"/>
<dbReference type="RefSeq" id="WP_393010935.1">
    <property type="nucleotide sequence ID" value="NZ_JAZAQF010000025.1"/>
</dbReference>
<dbReference type="InterPro" id="IPR005063">
    <property type="entry name" value="Transposase_27"/>
</dbReference>
<gene>
    <name evidence="5" type="ORF">VPK24_04585</name>
</gene>
<evidence type="ECO:0000256" key="3">
    <source>
        <dbReference type="ARBA" id="ARBA00022578"/>
    </source>
</evidence>
<accession>A0ABW7C833</accession>
<evidence type="ECO:0000313" key="5">
    <source>
        <dbReference type="EMBL" id="MFG3816902.1"/>
    </source>
</evidence>
<evidence type="ECO:0000256" key="2">
    <source>
        <dbReference type="ARBA" id="ARBA00008841"/>
    </source>
</evidence>
<dbReference type="PANTHER" id="PTHR33293:SF1">
    <property type="entry name" value="INSERTION ELEMENT IS1 1 PROTEIN INSB-RELATED"/>
    <property type="match status" value="1"/>
</dbReference>
<evidence type="ECO:0000256" key="1">
    <source>
        <dbReference type="ARBA" id="ARBA00004091"/>
    </source>
</evidence>
<reference evidence="6" key="1">
    <citation type="journal article" date="2024" name="Algal Res.">
        <title>Biochemical, toxicological and genomic investigation of a high-biomass producing Limnothrix strain isolated from Italian shallow drinking water reservoir.</title>
        <authorList>
            <person name="Simonazzi M."/>
            <person name="Shishido T.K."/>
            <person name="Delbaje E."/>
            <person name="Wahlsten M."/>
            <person name="Fewer D.P."/>
            <person name="Sivonen K."/>
            <person name="Pezzolesi L."/>
            <person name="Pistocchi R."/>
        </authorList>
    </citation>
    <scope>NUCLEOTIDE SEQUENCE [LARGE SCALE GENOMIC DNA]</scope>
    <source>
        <strain evidence="6">LRLZ20PSL1</strain>
    </source>
</reference>
<keyword evidence="3" id="KW-0815">Transposition</keyword>